<feature type="region of interest" description="Disordered" evidence="1">
    <location>
        <begin position="147"/>
        <end position="259"/>
    </location>
</feature>
<evidence type="ECO:0000256" key="1">
    <source>
        <dbReference type="SAM" id="MobiDB-lite"/>
    </source>
</evidence>
<dbReference type="Proteomes" id="UP000308197">
    <property type="component" value="Unassembled WGS sequence"/>
</dbReference>
<organism evidence="2 3">
    <name type="scientific">Polyporus arcularius HHB13444</name>
    <dbReference type="NCBI Taxonomy" id="1314778"/>
    <lineage>
        <taxon>Eukaryota</taxon>
        <taxon>Fungi</taxon>
        <taxon>Dikarya</taxon>
        <taxon>Basidiomycota</taxon>
        <taxon>Agaricomycotina</taxon>
        <taxon>Agaricomycetes</taxon>
        <taxon>Polyporales</taxon>
        <taxon>Polyporaceae</taxon>
        <taxon>Polyporus</taxon>
    </lineage>
</organism>
<feature type="compositionally biased region" description="Low complexity" evidence="1">
    <location>
        <begin position="172"/>
        <end position="185"/>
    </location>
</feature>
<feature type="region of interest" description="Disordered" evidence="1">
    <location>
        <begin position="65"/>
        <end position="111"/>
    </location>
</feature>
<proteinExistence type="predicted"/>
<evidence type="ECO:0000313" key="3">
    <source>
        <dbReference type="Proteomes" id="UP000308197"/>
    </source>
</evidence>
<name>A0A5C3P2B9_9APHY</name>
<feature type="compositionally biased region" description="Low complexity" evidence="1">
    <location>
        <begin position="248"/>
        <end position="257"/>
    </location>
</feature>
<feature type="compositionally biased region" description="Polar residues" evidence="1">
    <location>
        <begin position="78"/>
        <end position="98"/>
    </location>
</feature>
<sequence length="441" mass="47506">MGDSSYSDSGWEQGASGAHWRAQSNGKIVVYYPRKVAAPSRIAHLRGIRTRAVLDYYMLKTAKTRKVADAHSHKDETASSSFVSSNAERVASSVQSAQKPDEHRPTSPSAAFPARSIAAHQQLVSYPANSHRVTGQDHSHAYHSQLSTASTVAPAQNHSQSYHDQQHSGLYQTQQSSASTAAQAQDHNHSYQTQQPATSTASPAQNYGHSHQAQRPSPSTAAPAQNHGHSYQTQPTAAPAQNYGRSYQTQQSSTSTTAPVQNYSQSYRMQTSTVAPAQDYTQSYQAPSTATPAQYISHDGQPYQQPLSLPGQYANDLPGVQYQQSSSVHRQYPADGNIIQSCQSSASAHPTDIPVLFDGSHSSDRQTCGEQYRLSTCFNSGAVHGQLRGASATSHIQVSGGTVPWTESLLPSFGSSLANFDSLPQNPGYDVGAQEMAQYAH</sequence>
<dbReference type="AlphaFoldDB" id="A0A5C3P2B9"/>
<feature type="compositionally biased region" description="Basic and acidic residues" evidence="1">
    <location>
        <begin position="66"/>
        <end position="77"/>
    </location>
</feature>
<protein>
    <submittedName>
        <fullName evidence="2">Uncharacterized protein</fullName>
    </submittedName>
</protein>
<dbReference type="EMBL" id="ML211364">
    <property type="protein sequence ID" value="TFK83805.1"/>
    <property type="molecule type" value="Genomic_DNA"/>
</dbReference>
<accession>A0A5C3P2B9</accession>
<gene>
    <name evidence="2" type="ORF">K466DRAFT_602552</name>
</gene>
<reference evidence="2 3" key="1">
    <citation type="journal article" date="2019" name="Nat. Ecol. Evol.">
        <title>Megaphylogeny resolves global patterns of mushroom evolution.</title>
        <authorList>
            <person name="Varga T."/>
            <person name="Krizsan K."/>
            <person name="Foldi C."/>
            <person name="Dima B."/>
            <person name="Sanchez-Garcia M."/>
            <person name="Sanchez-Ramirez S."/>
            <person name="Szollosi G.J."/>
            <person name="Szarkandi J.G."/>
            <person name="Papp V."/>
            <person name="Albert L."/>
            <person name="Andreopoulos W."/>
            <person name="Angelini C."/>
            <person name="Antonin V."/>
            <person name="Barry K.W."/>
            <person name="Bougher N.L."/>
            <person name="Buchanan P."/>
            <person name="Buyck B."/>
            <person name="Bense V."/>
            <person name="Catcheside P."/>
            <person name="Chovatia M."/>
            <person name="Cooper J."/>
            <person name="Damon W."/>
            <person name="Desjardin D."/>
            <person name="Finy P."/>
            <person name="Geml J."/>
            <person name="Haridas S."/>
            <person name="Hughes K."/>
            <person name="Justo A."/>
            <person name="Karasinski D."/>
            <person name="Kautmanova I."/>
            <person name="Kiss B."/>
            <person name="Kocsube S."/>
            <person name="Kotiranta H."/>
            <person name="LaButti K.M."/>
            <person name="Lechner B.E."/>
            <person name="Liimatainen K."/>
            <person name="Lipzen A."/>
            <person name="Lukacs Z."/>
            <person name="Mihaltcheva S."/>
            <person name="Morgado L.N."/>
            <person name="Niskanen T."/>
            <person name="Noordeloos M.E."/>
            <person name="Ohm R.A."/>
            <person name="Ortiz-Santana B."/>
            <person name="Ovrebo C."/>
            <person name="Racz N."/>
            <person name="Riley R."/>
            <person name="Savchenko A."/>
            <person name="Shiryaev A."/>
            <person name="Soop K."/>
            <person name="Spirin V."/>
            <person name="Szebenyi C."/>
            <person name="Tomsovsky M."/>
            <person name="Tulloss R.E."/>
            <person name="Uehling J."/>
            <person name="Grigoriev I.V."/>
            <person name="Vagvolgyi C."/>
            <person name="Papp T."/>
            <person name="Martin F.M."/>
            <person name="Miettinen O."/>
            <person name="Hibbett D.S."/>
            <person name="Nagy L.G."/>
        </authorList>
    </citation>
    <scope>NUCLEOTIDE SEQUENCE [LARGE SCALE GENOMIC DNA]</scope>
    <source>
        <strain evidence="2 3">HHB13444</strain>
    </source>
</reference>
<feature type="compositionally biased region" description="Polar residues" evidence="1">
    <location>
        <begin position="147"/>
        <end position="171"/>
    </location>
</feature>
<feature type="compositionally biased region" description="Polar residues" evidence="1">
    <location>
        <begin position="190"/>
        <end position="236"/>
    </location>
</feature>
<keyword evidence="3" id="KW-1185">Reference proteome</keyword>
<dbReference type="InParanoid" id="A0A5C3P2B9"/>
<evidence type="ECO:0000313" key="2">
    <source>
        <dbReference type="EMBL" id="TFK83805.1"/>
    </source>
</evidence>